<dbReference type="InterPro" id="IPR006083">
    <property type="entry name" value="PRK/URK"/>
</dbReference>
<sequence length="298" mass="33106">MSSSDSSSSSPRVLLVGIGGPTCSGKTTLTKHILSLLPTSPSPSSSSSSASSSLTSFIVHQDDFAPPESSLQWNEEVGSADWDDPATSVDWRRLRSTLAHVKANGALPRDHGSHDESNPLPERAIRPETEEKYRQLFKEAMQRKGGPTHVVFLDGFLLYYDEEVRDMIDVPIFLRIGKELLRERREKRGGYVTADGDRWEDPPLYFSHILWPSHLKAHSHLFKDADVEAGTVLPISAARTPASRTIPEDSESAAQKVLRLIEVQDQPGKGEPREIDEIVQEGCEIVLEALKEWKGEEE</sequence>
<dbReference type="GO" id="GO:0005524">
    <property type="term" value="F:ATP binding"/>
    <property type="evidence" value="ECO:0007669"/>
    <property type="project" value="InterPro"/>
</dbReference>
<dbReference type="RefSeq" id="XP_025345905.1">
    <property type="nucleotide sequence ID" value="XM_025493151.1"/>
</dbReference>
<dbReference type="GeneID" id="37014885"/>
<dbReference type="SUPFAM" id="SSF52540">
    <property type="entry name" value="P-loop containing nucleoside triphosphate hydrolases"/>
    <property type="match status" value="1"/>
</dbReference>
<evidence type="ECO:0000259" key="2">
    <source>
        <dbReference type="Pfam" id="PF00485"/>
    </source>
</evidence>
<feature type="compositionally biased region" description="Low complexity" evidence="1">
    <location>
        <begin position="1"/>
        <end position="10"/>
    </location>
</feature>
<name>A0A316U729_9BASI</name>
<dbReference type="EMBL" id="KZ819334">
    <property type="protein sequence ID" value="PWN18745.1"/>
    <property type="molecule type" value="Genomic_DNA"/>
</dbReference>
<keyword evidence="3" id="KW-0378">Hydrolase</keyword>
<feature type="compositionally biased region" description="Basic and acidic residues" evidence="1">
    <location>
        <begin position="108"/>
        <end position="128"/>
    </location>
</feature>
<dbReference type="GO" id="GO:0016787">
    <property type="term" value="F:hydrolase activity"/>
    <property type="evidence" value="ECO:0007669"/>
    <property type="project" value="UniProtKB-KW"/>
</dbReference>
<protein>
    <submittedName>
        <fullName evidence="3">P-loop containing nucleoside triphosphate hydrolase protein</fullName>
    </submittedName>
</protein>
<feature type="domain" description="Phosphoribulokinase/uridine kinase" evidence="2">
    <location>
        <begin position="16"/>
        <end position="185"/>
    </location>
</feature>
<dbReference type="AlphaFoldDB" id="A0A316U729"/>
<dbReference type="OrthoDB" id="10041966at2759"/>
<evidence type="ECO:0000313" key="3">
    <source>
        <dbReference type="EMBL" id="PWN18745.1"/>
    </source>
</evidence>
<dbReference type="PANTHER" id="PTHR10285">
    <property type="entry name" value="URIDINE KINASE"/>
    <property type="match status" value="1"/>
</dbReference>
<dbReference type="Gene3D" id="3.40.50.300">
    <property type="entry name" value="P-loop containing nucleotide triphosphate hydrolases"/>
    <property type="match status" value="1"/>
</dbReference>
<dbReference type="Proteomes" id="UP000245942">
    <property type="component" value="Unassembled WGS sequence"/>
</dbReference>
<proteinExistence type="predicted"/>
<dbReference type="Pfam" id="PF00485">
    <property type="entry name" value="PRK"/>
    <property type="match status" value="1"/>
</dbReference>
<dbReference type="CDD" id="cd02024">
    <property type="entry name" value="NRK1"/>
    <property type="match status" value="1"/>
</dbReference>
<accession>A0A316U729</accession>
<feature type="region of interest" description="Disordered" evidence="1">
    <location>
        <begin position="1"/>
        <end position="20"/>
    </location>
</feature>
<keyword evidence="4" id="KW-1185">Reference proteome</keyword>
<evidence type="ECO:0000256" key="1">
    <source>
        <dbReference type="SAM" id="MobiDB-lite"/>
    </source>
</evidence>
<feature type="region of interest" description="Disordered" evidence="1">
    <location>
        <begin position="103"/>
        <end position="128"/>
    </location>
</feature>
<organism evidence="3 4">
    <name type="scientific">Pseudomicrostroma glucosiphilum</name>
    <dbReference type="NCBI Taxonomy" id="1684307"/>
    <lineage>
        <taxon>Eukaryota</taxon>
        <taxon>Fungi</taxon>
        <taxon>Dikarya</taxon>
        <taxon>Basidiomycota</taxon>
        <taxon>Ustilaginomycotina</taxon>
        <taxon>Exobasidiomycetes</taxon>
        <taxon>Microstromatales</taxon>
        <taxon>Microstromatales incertae sedis</taxon>
        <taxon>Pseudomicrostroma</taxon>
    </lineage>
</organism>
<dbReference type="STRING" id="1684307.A0A316U729"/>
<gene>
    <name evidence="3" type="ORF">BCV69DRAFT_284726</name>
</gene>
<dbReference type="GO" id="GO:0016301">
    <property type="term" value="F:kinase activity"/>
    <property type="evidence" value="ECO:0007669"/>
    <property type="project" value="InterPro"/>
</dbReference>
<reference evidence="3 4" key="1">
    <citation type="journal article" date="2018" name="Mol. Biol. Evol.">
        <title>Broad Genomic Sampling Reveals a Smut Pathogenic Ancestry of the Fungal Clade Ustilaginomycotina.</title>
        <authorList>
            <person name="Kijpornyongpan T."/>
            <person name="Mondo S.J."/>
            <person name="Barry K."/>
            <person name="Sandor L."/>
            <person name="Lee J."/>
            <person name="Lipzen A."/>
            <person name="Pangilinan J."/>
            <person name="LaButti K."/>
            <person name="Hainaut M."/>
            <person name="Henrissat B."/>
            <person name="Grigoriev I.V."/>
            <person name="Spatafora J.W."/>
            <person name="Aime M.C."/>
        </authorList>
    </citation>
    <scope>NUCLEOTIDE SEQUENCE [LARGE SCALE GENOMIC DNA]</scope>
    <source>
        <strain evidence="3 4">MCA 4718</strain>
    </source>
</reference>
<dbReference type="InterPro" id="IPR027417">
    <property type="entry name" value="P-loop_NTPase"/>
</dbReference>
<evidence type="ECO:0000313" key="4">
    <source>
        <dbReference type="Proteomes" id="UP000245942"/>
    </source>
</evidence>